<protein>
    <submittedName>
        <fullName evidence="1">Conserved protein</fullName>
    </submittedName>
</protein>
<gene>
    <name evidence="1" type="ORF">M2A_0016</name>
</gene>
<evidence type="ECO:0000313" key="2">
    <source>
        <dbReference type="Proteomes" id="UP000028702"/>
    </source>
</evidence>
<dbReference type="RefSeq" id="WP_045441519.1">
    <property type="nucleotide sequence ID" value="NZ_BBIO01000001.1"/>
</dbReference>
<accession>A0A081B649</accession>
<comment type="caution">
    <text evidence="1">The sequence shown here is derived from an EMBL/GenBank/DDBJ whole genome shotgun (WGS) entry which is preliminary data.</text>
</comment>
<reference evidence="1 2" key="1">
    <citation type="submission" date="2014-07" db="EMBL/GenBank/DDBJ databases">
        <title>Tepidicaulis marinum gen. nov., sp. nov., a novel marine bacterium denitrifying nitrate to nitrous oxide strictly under microaerobic conditions.</title>
        <authorList>
            <person name="Takeuchi M."/>
            <person name="Yamagishi T."/>
            <person name="Kamagata Y."/>
            <person name="Oshima K."/>
            <person name="Hattori M."/>
            <person name="Katayama T."/>
            <person name="Hanada S."/>
            <person name="Tamaki H."/>
            <person name="Marumo K."/>
            <person name="Maeda H."/>
            <person name="Nedachi M."/>
            <person name="Iwasaki W."/>
            <person name="Suwa Y."/>
            <person name="Sakata S."/>
        </authorList>
    </citation>
    <scope>NUCLEOTIDE SEQUENCE [LARGE SCALE GENOMIC DNA]</scope>
    <source>
        <strain evidence="1 2">MA2</strain>
    </source>
</reference>
<name>A0A081B649_9HYPH</name>
<proteinExistence type="predicted"/>
<dbReference type="AlphaFoldDB" id="A0A081B649"/>
<evidence type="ECO:0000313" key="1">
    <source>
        <dbReference type="EMBL" id="GAK43517.1"/>
    </source>
</evidence>
<organism evidence="1 2">
    <name type="scientific">Tepidicaulis marinus</name>
    <dbReference type="NCBI Taxonomy" id="1333998"/>
    <lineage>
        <taxon>Bacteria</taxon>
        <taxon>Pseudomonadati</taxon>
        <taxon>Pseudomonadota</taxon>
        <taxon>Alphaproteobacteria</taxon>
        <taxon>Hyphomicrobiales</taxon>
        <taxon>Parvibaculaceae</taxon>
        <taxon>Tepidicaulis</taxon>
    </lineage>
</organism>
<dbReference type="STRING" id="1333998.M2A_0016"/>
<keyword evidence="2" id="KW-1185">Reference proteome</keyword>
<dbReference type="Proteomes" id="UP000028702">
    <property type="component" value="Unassembled WGS sequence"/>
</dbReference>
<sequence length="310" mass="35550">MHVCKYRMNEPGPYPVDRQVFERETGKQLPWYRKEDGKERAYAICEACESPVQLIGLFEPLAHSERPYGKHMHRPVKGLGRFDPSVFEWCPYVRRSNAGGKAGKRPLEGVSLKILALVLAHFDRVLRILEQETGMRFSHAFAQKLLESWLDGEGYRYTNATLRNVPWMVGYRARGLNPFGQQITDNDGLREAILKAIPEASIDETGRIGKKGEAFYPLSCAFQHHKVSWEDGAMHESMIFEVRSAAKQPIYEQRIEIRPEAFSYLLGLPPDKAKRGEKRLALARDVYRSRFKPAVLERIETILTEEGDEA</sequence>
<dbReference type="eggNOG" id="ENOG5032NU8">
    <property type="taxonomic scope" value="Bacteria"/>
</dbReference>
<dbReference type="EMBL" id="BBIO01000001">
    <property type="protein sequence ID" value="GAK43517.1"/>
    <property type="molecule type" value="Genomic_DNA"/>
</dbReference>